<dbReference type="InterPro" id="IPR032710">
    <property type="entry name" value="NTF2-like_dom_sf"/>
</dbReference>
<dbReference type="InterPro" id="IPR035979">
    <property type="entry name" value="RBD_domain_sf"/>
</dbReference>
<proteinExistence type="predicted"/>
<protein>
    <recommendedName>
        <fullName evidence="8">RRM domain-containing protein</fullName>
    </recommendedName>
</protein>
<dbReference type="PANTHER" id="PTHR10693">
    <property type="entry name" value="RAS GTPASE-ACTIVATING PROTEIN-BINDING PROTEIN"/>
    <property type="match status" value="1"/>
</dbReference>
<organism evidence="6 7">
    <name type="scientific">Salix brachista</name>
    <dbReference type="NCBI Taxonomy" id="2182728"/>
    <lineage>
        <taxon>Eukaryota</taxon>
        <taxon>Viridiplantae</taxon>
        <taxon>Streptophyta</taxon>
        <taxon>Embryophyta</taxon>
        <taxon>Tracheophyta</taxon>
        <taxon>Spermatophyta</taxon>
        <taxon>Magnoliopsida</taxon>
        <taxon>eudicotyledons</taxon>
        <taxon>Gunneridae</taxon>
        <taxon>Pentapetalae</taxon>
        <taxon>rosids</taxon>
        <taxon>fabids</taxon>
        <taxon>Malpighiales</taxon>
        <taxon>Salicaceae</taxon>
        <taxon>Saliceae</taxon>
        <taxon>Salix</taxon>
    </lineage>
</organism>
<dbReference type="GO" id="GO:1990904">
    <property type="term" value="C:ribonucleoprotein complex"/>
    <property type="evidence" value="ECO:0007669"/>
    <property type="project" value="TreeGrafter"/>
</dbReference>
<dbReference type="SUPFAM" id="SSF54928">
    <property type="entry name" value="RNA-binding domain, RBD"/>
    <property type="match status" value="1"/>
</dbReference>
<dbReference type="Pfam" id="PF00076">
    <property type="entry name" value="RRM_1"/>
    <property type="match status" value="1"/>
</dbReference>
<evidence type="ECO:0000256" key="3">
    <source>
        <dbReference type="SAM" id="MobiDB-lite"/>
    </source>
</evidence>
<dbReference type="InterPro" id="IPR039539">
    <property type="entry name" value="Ras_GTPase_bind_prot"/>
</dbReference>
<dbReference type="CDD" id="cd00590">
    <property type="entry name" value="RRM_SF"/>
    <property type="match status" value="1"/>
</dbReference>
<name>A0A5N5LPP8_9ROSI</name>
<evidence type="ECO:0000313" key="6">
    <source>
        <dbReference type="EMBL" id="KAB5544582.1"/>
    </source>
</evidence>
<dbReference type="Gene3D" id="3.10.450.50">
    <property type="match status" value="1"/>
</dbReference>
<feature type="region of interest" description="Disordered" evidence="3">
    <location>
        <begin position="171"/>
        <end position="190"/>
    </location>
</feature>
<dbReference type="InterPro" id="IPR000504">
    <property type="entry name" value="RRM_dom"/>
</dbReference>
<dbReference type="PROSITE" id="PS50177">
    <property type="entry name" value="NTF2_DOMAIN"/>
    <property type="match status" value="1"/>
</dbReference>
<dbReference type="PROSITE" id="PS50102">
    <property type="entry name" value="RRM"/>
    <property type="match status" value="1"/>
</dbReference>
<reference evidence="7" key="1">
    <citation type="journal article" date="2019" name="Gigascience">
        <title>De novo genome assembly of the endangered Acer yangbiense, a plant species with extremely small populations endemic to Yunnan Province, China.</title>
        <authorList>
            <person name="Yang J."/>
            <person name="Wariss H.M."/>
            <person name="Tao L."/>
            <person name="Zhang R."/>
            <person name="Yun Q."/>
            <person name="Hollingsworth P."/>
            <person name="Dao Z."/>
            <person name="Luo G."/>
            <person name="Guo H."/>
            <person name="Ma Y."/>
            <person name="Sun W."/>
        </authorList>
    </citation>
    <scope>NUCLEOTIDE SEQUENCE [LARGE SCALE GENOMIC DNA]</scope>
    <source>
        <strain evidence="7">cv. br00</strain>
    </source>
</reference>
<feature type="domain" description="NTF2" evidence="5">
    <location>
        <begin position="41"/>
        <end position="159"/>
    </location>
</feature>
<sequence length="476" mass="51648">MLQGSDFEIMKLVQHWDQGLMISKMATQLDDSTNKPDPIVVGNAFAEQYYNTLSMSPELLHNFYNDSSLIGRPGLDGSVSSTSTLEEIKKTILSLDYKNCAVEIQTVDSQESYENAVMVLVTGFFAGKDFDRKKFTQAFFLVPQDNGRRYFVLNDVFRYVEESENKKISDADNIASPTPVTPSPEPASVPDHTVAVNVSTNLEEGGVQANESGHPLDSVEIPTSEEDIVVEKEVVSTQNDVHPVSEAVASSVQEDAPKKSYASVVHALNLKTQPFQRVSGVKPVKQSVIAVPPVASQQTGSPRPPGNNAVEINNKSAAVEGHSIFVANLPMDATVDELVQTFSKFGAIKPNGVQVRSYKQDKNCFGFVEFESADSVEKALEVSTVSIGTRTAHIEKKNAKTDGEKYPVRKGGFRNDSFRNRGNFGGGRGNGRNDFESQGGASGQAWGTTGRNGEANKKVYQNGGGRGPRQAQAGRN</sequence>
<feature type="region of interest" description="Disordered" evidence="3">
    <location>
        <begin position="401"/>
        <end position="476"/>
    </location>
</feature>
<dbReference type="Gene3D" id="3.30.70.330">
    <property type="match status" value="1"/>
</dbReference>
<keyword evidence="1 2" id="KW-0694">RNA-binding</keyword>
<dbReference type="InterPro" id="IPR012677">
    <property type="entry name" value="Nucleotide-bd_a/b_plait_sf"/>
</dbReference>
<evidence type="ECO:0008006" key="8">
    <source>
        <dbReference type="Google" id="ProtNLM"/>
    </source>
</evidence>
<dbReference type="SMART" id="SM00360">
    <property type="entry name" value="RRM"/>
    <property type="match status" value="1"/>
</dbReference>
<evidence type="ECO:0000256" key="2">
    <source>
        <dbReference type="PROSITE-ProRule" id="PRU00176"/>
    </source>
</evidence>
<dbReference type="FunFam" id="3.10.450.50:FF:000003">
    <property type="entry name" value="Nuclear transport factor 2 family protein"/>
    <property type="match status" value="1"/>
</dbReference>
<dbReference type="CDD" id="cd00780">
    <property type="entry name" value="NTF2"/>
    <property type="match status" value="1"/>
</dbReference>
<comment type="caution">
    <text evidence="6">The sequence shown here is derived from an EMBL/GenBank/DDBJ whole genome shotgun (WGS) entry which is preliminary data.</text>
</comment>
<keyword evidence="7" id="KW-1185">Reference proteome</keyword>
<dbReference type="Pfam" id="PF02136">
    <property type="entry name" value="NTF2"/>
    <property type="match status" value="1"/>
</dbReference>
<dbReference type="GO" id="GO:0003729">
    <property type="term" value="F:mRNA binding"/>
    <property type="evidence" value="ECO:0007669"/>
    <property type="project" value="TreeGrafter"/>
</dbReference>
<dbReference type="AlphaFoldDB" id="A0A5N5LPP8"/>
<accession>A0A5N5LPP8</accession>
<dbReference type="Proteomes" id="UP000326939">
    <property type="component" value="Chromosome 8"/>
</dbReference>
<dbReference type="InterPro" id="IPR002075">
    <property type="entry name" value="NTF2_dom"/>
</dbReference>
<evidence type="ECO:0000259" key="5">
    <source>
        <dbReference type="PROSITE" id="PS50177"/>
    </source>
</evidence>
<evidence type="ECO:0000313" key="7">
    <source>
        <dbReference type="Proteomes" id="UP000326939"/>
    </source>
</evidence>
<gene>
    <name evidence="6" type="ORF">DKX38_012694</name>
</gene>
<evidence type="ECO:0000259" key="4">
    <source>
        <dbReference type="PROSITE" id="PS50102"/>
    </source>
</evidence>
<dbReference type="EMBL" id="VDCV01000008">
    <property type="protein sequence ID" value="KAB5544582.1"/>
    <property type="molecule type" value="Genomic_DNA"/>
</dbReference>
<dbReference type="GO" id="GO:0005829">
    <property type="term" value="C:cytosol"/>
    <property type="evidence" value="ECO:0007669"/>
    <property type="project" value="TreeGrafter"/>
</dbReference>
<dbReference type="InterPro" id="IPR018222">
    <property type="entry name" value="Nuclear_transport_factor_2_euk"/>
</dbReference>
<evidence type="ECO:0000256" key="1">
    <source>
        <dbReference type="ARBA" id="ARBA00022884"/>
    </source>
</evidence>
<dbReference type="PANTHER" id="PTHR10693:SF45">
    <property type="entry name" value="NUCLEAR TRANSPORT FACTOR 2 (NTF2) FAMILY PROTEIN WITH RNA BINDING (RRM-RBD-RNP MOTIFS) DOMAIN-CONTAINING PROTEIN"/>
    <property type="match status" value="1"/>
</dbReference>
<feature type="domain" description="RRM" evidence="4">
    <location>
        <begin position="322"/>
        <end position="399"/>
    </location>
</feature>
<dbReference type="SUPFAM" id="SSF54427">
    <property type="entry name" value="NTF2-like"/>
    <property type="match status" value="1"/>
</dbReference>